<protein>
    <submittedName>
        <fullName evidence="1">Uncharacterized protein</fullName>
    </submittedName>
</protein>
<name>A0A3M7PNG8_BRAPC</name>
<sequence>MTGPSFVIVFWQLEKLGKEQSNSENLIASLVGDNSNFIRFRFFLINKLLAESHLITLLPYVLRFGFDR</sequence>
<dbReference type="AlphaFoldDB" id="A0A3M7PNG8"/>
<evidence type="ECO:0000313" key="2">
    <source>
        <dbReference type="Proteomes" id="UP000276133"/>
    </source>
</evidence>
<reference evidence="1 2" key="1">
    <citation type="journal article" date="2018" name="Sci. Rep.">
        <title>Genomic signatures of local adaptation to the degree of environmental predictability in rotifers.</title>
        <authorList>
            <person name="Franch-Gras L."/>
            <person name="Hahn C."/>
            <person name="Garcia-Roger E.M."/>
            <person name="Carmona M.J."/>
            <person name="Serra M."/>
            <person name="Gomez A."/>
        </authorList>
    </citation>
    <scope>NUCLEOTIDE SEQUENCE [LARGE SCALE GENOMIC DNA]</scope>
    <source>
        <strain evidence="1">HYR1</strain>
    </source>
</reference>
<dbReference type="Proteomes" id="UP000276133">
    <property type="component" value="Unassembled WGS sequence"/>
</dbReference>
<proteinExistence type="predicted"/>
<comment type="caution">
    <text evidence="1">The sequence shown here is derived from an EMBL/GenBank/DDBJ whole genome shotgun (WGS) entry which is preliminary data.</text>
</comment>
<keyword evidence="2" id="KW-1185">Reference proteome</keyword>
<dbReference type="EMBL" id="REGN01009841">
    <property type="protein sequence ID" value="RNA00281.1"/>
    <property type="molecule type" value="Genomic_DNA"/>
</dbReference>
<gene>
    <name evidence="1" type="ORF">BpHYR1_039941</name>
</gene>
<evidence type="ECO:0000313" key="1">
    <source>
        <dbReference type="EMBL" id="RNA00281.1"/>
    </source>
</evidence>
<organism evidence="1 2">
    <name type="scientific">Brachionus plicatilis</name>
    <name type="common">Marine rotifer</name>
    <name type="synonym">Brachionus muelleri</name>
    <dbReference type="NCBI Taxonomy" id="10195"/>
    <lineage>
        <taxon>Eukaryota</taxon>
        <taxon>Metazoa</taxon>
        <taxon>Spiralia</taxon>
        <taxon>Gnathifera</taxon>
        <taxon>Rotifera</taxon>
        <taxon>Eurotatoria</taxon>
        <taxon>Monogononta</taxon>
        <taxon>Pseudotrocha</taxon>
        <taxon>Ploima</taxon>
        <taxon>Brachionidae</taxon>
        <taxon>Brachionus</taxon>
    </lineage>
</organism>
<accession>A0A3M7PNG8</accession>